<dbReference type="Pfam" id="PF00173">
    <property type="entry name" value="Cyt-b5"/>
    <property type="match status" value="1"/>
</dbReference>
<feature type="domain" description="Cytochrome b5 heme-binding" evidence="6">
    <location>
        <begin position="53"/>
        <end position="131"/>
    </location>
</feature>
<evidence type="ECO:0000256" key="4">
    <source>
        <dbReference type="ARBA" id="ARBA00038168"/>
    </source>
</evidence>
<keyword evidence="3 5" id="KW-0408">Iron</keyword>
<dbReference type="Gene3D" id="3.10.120.10">
    <property type="entry name" value="Cytochrome b5-like heme/steroid binding domain"/>
    <property type="match status" value="1"/>
</dbReference>
<dbReference type="GO" id="GO:0020037">
    <property type="term" value="F:heme binding"/>
    <property type="evidence" value="ECO:0007669"/>
    <property type="project" value="UniProtKB-UniRule"/>
</dbReference>
<accession>A0A7D8YWC0</accession>
<dbReference type="PROSITE" id="PS00191">
    <property type="entry name" value="CYTOCHROME_B5_1"/>
    <property type="match status" value="1"/>
</dbReference>
<dbReference type="PROSITE" id="PS50255">
    <property type="entry name" value="CYTOCHROME_B5_2"/>
    <property type="match status" value="1"/>
</dbReference>
<reference evidence="7 8" key="1">
    <citation type="submission" date="2018-05" db="EMBL/GenBank/DDBJ databases">
        <title>Whole genome sequencing for identification of molecular markers to develop diagnostic detection tools for the regulated plant pathogen Lachnellula willkommii.</title>
        <authorList>
            <person name="Giroux E."/>
            <person name="Bilodeau G."/>
        </authorList>
    </citation>
    <scope>NUCLEOTIDE SEQUENCE [LARGE SCALE GENOMIC DNA]</scope>
    <source>
        <strain evidence="7 8">CBS 625.97</strain>
    </source>
</reference>
<proteinExistence type="inferred from homology"/>
<dbReference type="SUPFAM" id="SSF55856">
    <property type="entry name" value="Cytochrome b5-like heme/steroid binding domain"/>
    <property type="match status" value="1"/>
</dbReference>
<evidence type="ECO:0000256" key="5">
    <source>
        <dbReference type="RuleBase" id="RU362121"/>
    </source>
</evidence>
<evidence type="ECO:0000256" key="2">
    <source>
        <dbReference type="ARBA" id="ARBA00022723"/>
    </source>
</evidence>
<comment type="caution">
    <text evidence="7">The sequence shown here is derived from an EMBL/GenBank/DDBJ whole genome shotgun (WGS) entry which is preliminary data.</text>
</comment>
<evidence type="ECO:0000313" key="8">
    <source>
        <dbReference type="Proteomes" id="UP000481288"/>
    </source>
</evidence>
<dbReference type="GO" id="GO:0046872">
    <property type="term" value="F:metal ion binding"/>
    <property type="evidence" value="ECO:0007669"/>
    <property type="project" value="UniProtKB-UniRule"/>
</dbReference>
<keyword evidence="1 5" id="KW-0349">Heme</keyword>
<gene>
    <name evidence="7" type="primary">B11H24.095</name>
    <name evidence="7" type="ORF">LCER1_G002483</name>
</gene>
<dbReference type="SMART" id="SM01117">
    <property type="entry name" value="Cyt-b5"/>
    <property type="match status" value="1"/>
</dbReference>
<dbReference type="PANTHER" id="PTHR19359">
    <property type="entry name" value="CYTOCHROME B5"/>
    <property type="match status" value="1"/>
</dbReference>
<dbReference type="InterPro" id="IPR001199">
    <property type="entry name" value="Cyt_B5-like_heme/steroid-bd"/>
</dbReference>
<evidence type="ECO:0000313" key="7">
    <source>
        <dbReference type="EMBL" id="TVY56815.1"/>
    </source>
</evidence>
<dbReference type="InterPro" id="IPR036400">
    <property type="entry name" value="Cyt_B5-like_heme/steroid_sf"/>
</dbReference>
<evidence type="ECO:0000256" key="1">
    <source>
        <dbReference type="ARBA" id="ARBA00022617"/>
    </source>
</evidence>
<dbReference type="EMBL" id="QGMG01000131">
    <property type="protein sequence ID" value="TVY56815.1"/>
    <property type="molecule type" value="Genomic_DNA"/>
</dbReference>
<protein>
    <submittedName>
        <fullName evidence="7">Putative cytochrome b5</fullName>
    </submittedName>
</protein>
<dbReference type="PANTHER" id="PTHR19359:SF95">
    <property type="entry name" value="CYTOCHROME B5 TYPE B"/>
    <property type="match status" value="1"/>
</dbReference>
<dbReference type="GO" id="GO:0016020">
    <property type="term" value="C:membrane"/>
    <property type="evidence" value="ECO:0007669"/>
    <property type="project" value="TreeGrafter"/>
</dbReference>
<sequence>MGWLKIGTRKAPLLQTEFIEDLKGASTQHIETLSLSITPRYPFVTTDTKDKDLPFIPAAEVSQRISAGAGGLLIVVDNIVYDCTDFISEHPGGEQVISSFAGAECSWQFWRFHGKQDMEEFGKALRVGRTEGLKNKFREPNRYVGLRRWGNDVWD</sequence>
<organism evidence="7 8">
    <name type="scientific">Lachnellula cervina</name>
    <dbReference type="NCBI Taxonomy" id="1316786"/>
    <lineage>
        <taxon>Eukaryota</taxon>
        <taxon>Fungi</taxon>
        <taxon>Dikarya</taxon>
        <taxon>Ascomycota</taxon>
        <taxon>Pezizomycotina</taxon>
        <taxon>Leotiomycetes</taxon>
        <taxon>Helotiales</taxon>
        <taxon>Lachnaceae</taxon>
        <taxon>Lachnellula</taxon>
    </lineage>
</organism>
<comment type="similarity">
    <text evidence="4 5">Belongs to the cytochrome b5 family.</text>
</comment>
<dbReference type="OrthoDB" id="260519at2759"/>
<dbReference type="InterPro" id="IPR018506">
    <property type="entry name" value="Cyt_B5_heme-BS"/>
</dbReference>
<dbReference type="AlphaFoldDB" id="A0A7D8YWC0"/>
<name>A0A7D8YWC0_9HELO</name>
<dbReference type="InterPro" id="IPR050668">
    <property type="entry name" value="Cytochrome_b5"/>
</dbReference>
<keyword evidence="8" id="KW-1185">Reference proteome</keyword>
<dbReference type="Proteomes" id="UP000481288">
    <property type="component" value="Unassembled WGS sequence"/>
</dbReference>
<evidence type="ECO:0000256" key="3">
    <source>
        <dbReference type="ARBA" id="ARBA00023004"/>
    </source>
</evidence>
<keyword evidence="2 5" id="KW-0479">Metal-binding</keyword>
<evidence type="ECO:0000259" key="6">
    <source>
        <dbReference type="PROSITE" id="PS50255"/>
    </source>
</evidence>